<dbReference type="PANTHER" id="PTHR30450:SF1">
    <property type="entry name" value="D-METHIONINE TRANSPORT SYSTEM PERMEASE PROTEIN METI-RELATED"/>
    <property type="match status" value="1"/>
</dbReference>
<keyword evidence="4" id="KW-1003">Cell membrane</keyword>
<proteinExistence type="inferred from homology"/>
<dbReference type="InterPro" id="IPR000515">
    <property type="entry name" value="MetI-like"/>
</dbReference>
<feature type="transmembrane region" description="Helical" evidence="8">
    <location>
        <begin position="14"/>
        <end position="37"/>
    </location>
</feature>
<keyword evidence="3 8" id="KW-0813">Transport</keyword>
<dbReference type="InterPro" id="IPR035906">
    <property type="entry name" value="MetI-like_sf"/>
</dbReference>
<feature type="transmembrane region" description="Helical" evidence="8">
    <location>
        <begin position="78"/>
        <end position="101"/>
    </location>
</feature>
<feature type="transmembrane region" description="Helical" evidence="8">
    <location>
        <begin position="139"/>
        <end position="165"/>
    </location>
</feature>
<dbReference type="CDD" id="cd06261">
    <property type="entry name" value="TM_PBP2"/>
    <property type="match status" value="1"/>
</dbReference>
<evidence type="ECO:0000256" key="6">
    <source>
        <dbReference type="ARBA" id="ARBA00022989"/>
    </source>
</evidence>
<name>A0A6I6ERR9_9CLOT</name>
<organism evidence="10 11">
    <name type="scientific">Clostridium bovifaecis</name>
    <dbReference type="NCBI Taxonomy" id="2184719"/>
    <lineage>
        <taxon>Bacteria</taxon>
        <taxon>Bacillati</taxon>
        <taxon>Bacillota</taxon>
        <taxon>Clostridia</taxon>
        <taxon>Eubacteriales</taxon>
        <taxon>Clostridiaceae</taxon>
        <taxon>Clostridium</taxon>
    </lineage>
</organism>
<feature type="domain" description="ABC transmembrane type-1" evidence="9">
    <location>
        <begin position="10"/>
        <end position="204"/>
    </location>
</feature>
<dbReference type="GO" id="GO:0005886">
    <property type="term" value="C:plasma membrane"/>
    <property type="evidence" value="ECO:0007669"/>
    <property type="project" value="UniProtKB-SubCell"/>
</dbReference>
<evidence type="ECO:0000256" key="2">
    <source>
        <dbReference type="ARBA" id="ARBA00007069"/>
    </source>
</evidence>
<keyword evidence="7 8" id="KW-0472">Membrane</keyword>
<keyword evidence="6 8" id="KW-1133">Transmembrane helix</keyword>
<dbReference type="AlphaFoldDB" id="A0A6I6ERR9"/>
<comment type="subcellular location">
    <subcellularLocation>
        <location evidence="1 8">Cell membrane</location>
        <topology evidence="1 8">Multi-pass membrane protein</topology>
    </subcellularLocation>
</comment>
<protein>
    <submittedName>
        <fullName evidence="10">ABC transporter permease subunit</fullName>
    </submittedName>
</protein>
<evidence type="ECO:0000256" key="4">
    <source>
        <dbReference type="ARBA" id="ARBA00022475"/>
    </source>
</evidence>
<dbReference type="PROSITE" id="PS50928">
    <property type="entry name" value="ABC_TM1"/>
    <property type="match status" value="1"/>
</dbReference>
<dbReference type="Pfam" id="PF00528">
    <property type="entry name" value="BPD_transp_1"/>
    <property type="match status" value="1"/>
</dbReference>
<evidence type="ECO:0000256" key="1">
    <source>
        <dbReference type="ARBA" id="ARBA00004651"/>
    </source>
</evidence>
<dbReference type="GO" id="GO:0048473">
    <property type="term" value="P:D-methionine transmembrane transport"/>
    <property type="evidence" value="ECO:0007669"/>
    <property type="project" value="TreeGrafter"/>
</dbReference>
<feature type="transmembrane region" description="Helical" evidence="8">
    <location>
        <begin position="49"/>
        <end position="72"/>
    </location>
</feature>
<reference evidence="10 11" key="1">
    <citation type="submission" date="2019-12" db="EMBL/GenBank/DDBJ databases">
        <title>Genome sequenceing of Clostridium bovifaecis.</title>
        <authorList>
            <person name="Yao Y."/>
        </authorList>
    </citation>
    <scope>NUCLEOTIDE SEQUENCE [LARGE SCALE GENOMIC DNA]</scope>
    <source>
        <strain evidence="10 11">BXX</strain>
    </source>
</reference>
<comment type="similarity">
    <text evidence="2">Belongs to the binding-protein-dependent transport system permease family. CysTW subfamily.</text>
</comment>
<evidence type="ECO:0000256" key="3">
    <source>
        <dbReference type="ARBA" id="ARBA00022448"/>
    </source>
</evidence>
<evidence type="ECO:0000313" key="11">
    <source>
        <dbReference type="Proteomes" id="UP000422764"/>
    </source>
</evidence>
<feature type="transmembrane region" description="Helical" evidence="8">
    <location>
        <begin position="185"/>
        <end position="208"/>
    </location>
</feature>
<evidence type="ECO:0000256" key="8">
    <source>
        <dbReference type="RuleBase" id="RU363032"/>
    </source>
</evidence>
<dbReference type="FunFam" id="1.10.3720.10:FF:000002">
    <property type="entry name" value="D-methionine ABC transporter permease MetI"/>
    <property type="match status" value="1"/>
</dbReference>
<evidence type="ECO:0000256" key="7">
    <source>
        <dbReference type="ARBA" id="ARBA00023136"/>
    </source>
</evidence>
<sequence length="213" mass="22492">MIGKIIFPALWQTLFMVLISTVLAVLVGFLPAIIMTITAKDGLKPNEGMYKIFDVVVNILRSFPFIVLIVILKPFTRLIVSTTIGPIAALVPLTIGSAPFVTRIIESSLKEVDKGVIEAAKSFGASTSQIIFKVMLPEALPAIVSGLTLTVISVVGLSAMAGAIGGGGLGNAAITYGHQMFKTDVLIATVIVLVVLVQGLQTIGTLIYKKVNK</sequence>
<keyword evidence="5 8" id="KW-0812">Transmembrane</keyword>
<evidence type="ECO:0000259" key="9">
    <source>
        <dbReference type="PROSITE" id="PS50928"/>
    </source>
</evidence>
<dbReference type="PANTHER" id="PTHR30450">
    <property type="entry name" value="ABC TRANSPORTER PERMEASE"/>
    <property type="match status" value="1"/>
</dbReference>
<gene>
    <name evidence="10" type="ORF">GOM49_07040</name>
</gene>
<keyword evidence="11" id="KW-1185">Reference proteome</keyword>
<evidence type="ECO:0000313" key="10">
    <source>
        <dbReference type="EMBL" id="QGU94890.1"/>
    </source>
</evidence>
<evidence type="ECO:0000256" key="5">
    <source>
        <dbReference type="ARBA" id="ARBA00022692"/>
    </source>
</evidence>
<accession>A0A6I6ERR9</accession>
<dbReference type="EMBL" id="CP046522">
    <property type="protein sequence ID" value="QGU94890.1"/>
    <property type="molecule type" value="Genomic_DNA"/>
</dbReference>
<dbReference type="Proteomes" id="UP000422764">
    <property type="component" value="Chromosome"/>
</dbReference>
<dbReference type="InterPro" id="IPR051322">
    <property type="entry name" value="AA_ABC_Transporter_Permease"/>
</dbReference>
<dbReference type="Gene3D" id="1.10.3720.10">
    <property type="entry name" value="MetI-like"/>
    <property type="match status" value="1"/>
</dbReference>
<dbReference type="SUPFAM" id="SSF161098">
    <property type="entry name" value="MetI-like"/>
    <property type="match status" value="1"/>
</dbReference>